<dbReference type="EMBL" id="CDSF01000083">
    <property type="protein sequence ID" value="CEO98217.1"/>
    <property type="molecule type" value="Genomic_DNA"/>
</dbReference>
<dbReference type="GO" id="GO:0031123">
    <property type="term" value="P:RNA 3'-end processing"/>
    <property type="evidence" value="ECO:0007669"/>
    <property type="project" value="TreeGrafter"/>
</dbReference>
<evidence type="ECO:0000256" key="2">
    <source>
        <dbReference type="ARBA" id="ARBA00022842"/>
    </source>
</evidence>
<organism evidence="5 6">
    <name type="scientific">Plasmodiophora brassicae</name>
    <name type="common">Clubroot disease agent</name>
    <dbReference type="NCBI Taxonomy" id="37360"/>
    <lineage>
        <taxon>Eukaryota</taxon>
        <taxon>Sar</taxon>
        <taxon>Rhizaria</taxon>
        <taxon>Endomyxa</taxon>
        <taxon>Phytomyxea</taxon>
        <taxon>Plasmodiophorida</taxon>
        <taxon>Plasmodiophoridae</taxon>
        <taxon>Plasmodiophora</taxon>
    </lineage>
</organism>
<dbReference type="GO" id="GO:1990817">
    <property type="term" value="F:poly(A) RNA polymerase activity"/>
    <property type="evidence" value="ECO:0007669"/>
    <property type="project" value="InterPro"/>
</dbReference>
<dbReference type="Proteomes" id="UP000039324">
    <property type="component" value="Unassembled WGS sequence"/>
</dbReference>
<feature type="domain" description="Poly(A) RNA polymerase mitochondrial-like central palm" evidence="4">
    <location>
        <begin position="55"/>
        <end position="151"/>
    </location>
</feature>
<dbReference type="GO" id="GO:0005730">
    <property type="term" value="C:nucleolus"/>
    <property type="evidence" value="ECO:0007669"/>
    <property type="project" value="TreeGrafter"/>
</dbReference>
<dbReference type="GO" id="GO:0031499">
    <property type="term" value="C:TRAMP complex"/>
    <property type="evidence" value="ECO:0007669"/>
    <property type="project" value="TreeGrafter"/>
</dbReference>
<dbReference type="SUPFAM" id="SSF81631">
    <property type="entry name" value="PAP/OAS1 substrate-binding domain"/>
    <property type="match status" value="2"/>
</dbReference>
<evidence type="ECO:0000259" key="4">
    <source>
        <dbReference type="Pfam" id="PF22600"/>
    </source>
</evidence>
<feature type="domain" description="PAP-associated" evidence="3">
    <location>
        <begin position="771"/>
        <end position="821"/>
    </location>
</feature>
<dbReference type="Pfam" id="PF03828">
    <property type="entry name" value="PAP_assoc"/>
    <property type="match status" value="2"/>
</dbReference>
<accession>A0A0G4ISL8</accession>
<protein>
    <recommendedName>
        <fullName evidence="7">PAP-associated domain-containing protein</fullName>
    </recommendedName>
</protein>
<dbReference type="OrthoDB" id="273917at2759"/>
<sequence length="874" mass="98911">MQRTSSLDSLYTLPANEMTSLDRAQDFQMTLDLRDVTAAFEENRRRDNGRHHYGFRAVEHAVHRLFPNVSDVIVSGSVVYGLHLPAPISDLDLVVHHSTLDVSDGLLQLFRRIQQDPTFSSVDYIPMASTPIIKATVANSSVNIDVAWNAADVERTRQFIYYTLIKFPLFKPITMYMKYYLHMHGLGNPYYGGIGSFHLYLLVLYHLQVNHHVCALSAGTCLRAFFEFYGFSFQVEHHCISVHTEGRPILKTERIHQGQVEITRLCIESPFDKTIDVGRSAFNFAAVRQQLPNRSPPASPDPEVREAITLLERARVSLCKGEALIQRAETEGAEIEGPLDQPHLREARTRGYGRVRNFSSLYEERHNWIVLFTTNLTIVTLEIDALFNQQLKFSDVGRVKRKQANAHASLETLLSLMAKNHTDIRSERDRNFENTPASWLWNNKDVTLEDVVSAANLIRNQAERDLDLIFITIERNKCVEVVRRMWHEYCLAVMTSTFSETHTAGNLHDDDSPNRLEEADDIDDLAAYLVHIMADYQALLVRTNALLIESLKDIIAVQQTVDQIRYLLQMRNCPLVDDAPTTLQSVSSNKKKCKKKNQKAMGQAMSANKNGTLKVAFDQSKSVEDTADDPTIRSLTTVSPDLDLDLVVNCPQVDASTGLKQLFDNIRRNPAFSSMKYIPRASTPIIKATFANSYVEVDIAWNAANDDTCNLINAAVDAFPLFKPVTMYLKYYLYMHGLGDSYRGGLKSFPLYLLVIFHLQVNAVSCTVSAGTCLRSFFEYYGFSFDFENHCISVYTNGVALMKAEQRQGLRELCIVDPFDQAVDAGRSVFNFVTIRQQLRWTYQAMADTENAATLFELAPSVPVHPAVALPRHT</sequence>
<evidence type="ECO:0000259" key="3">
    <source>
        <dbReference type="Pfam" id="PF03828"/>
    </source>
</evidence>
<reference evidence="5 6" key="1">
    <citation type="submission" date="2015-02" db="EMBL/GenBank/DDBJ databases">
        <authorList>
            <person name="Chooi Y.-H."/>
        </authorList>
    </citation>
    <scope>NUCLEOTIDE SEQUENCE [LARGE SCALE GENOMIC DNA]</scope>
    <source>
        <strain evidence="5">E3</strain>
    </source>
</reference>
<evidence type="ECO:0008006" key="7">
    <source>
        <dbReference type="Google" id="ProtNLM"/>
    </source>
</evidence>
<dbReference type="AlphaFoldDB" id="A0A0G4ISL8"/>
<dbReference type="GO" id="GO:0043634">
    <property type="term" value="P:polyadenylation-dependent ncRNA catabolic process"/>
    <property type="evidence" value="ECO:0007669"/>
    <property type="project" value="TreeGrafter"/>
</dbReference>
<dbReference type="GO" id="GO:0046872">
    <property type="term" value="F:metal ion binding"/>
    <property type="evidence" value="ECO:0007669"/>
    <property type="project" value="UniProtKB-KW"/>
</dbReference>
<dbReference type="InterPro" id="IPR045862">
    <property type="entry name" value="Trf4-like"/>
</dbReference>
<evidence type="ECO:0000313" key="5">
    <source>
        <dbReference type="EMBL" id="CEO98217.1"/>
    </source>
</evidence>
<evidence type="ECO:0000313" key="6">
    <source>
        <dbReference type="Proteomes" id="UP000039324"/>
    </source>
</evidence>
<keyword evidence="6" id="KW-1185">Reference proteome</keyword>
<dbReference type="GO" id="GO:0003729">
    <property type="term" value="F:mRNA binding"/>
    <property type="evidence" value="ECO:0007669"/>
    <property type="project" value="TreeGrafter"/>
</dbReference>
<dbReference type="InterPro" id="IPR002058">
    <property type="entry name" value="PAP_assoc"/>
</dbReference>
<dbReference type="InterPro" id="IPR043519">
    <property type="entry name" value="NT_sf"/>
</dbReference>
<dbReference type="STRING" id="37360.A0A0G4ISL8"/>
<keyword evidence="1" id="KW-0479">Metal-binding</keyword>
<gene>
    <name evidence="5" type="ORF">PBRA_006331</name>
</gene>
<evidence type="ECO:0000256" key="1">
    <source>
        <dbReference type="ARBA" id="ARBA00022723"/>
    </source>
</evidence>
<keyword evidence="2" id="KW-0460">Magnesium</keyword>
<dbReference type="InterPro" id="IPR054708">
    <property type="entry name" value="MTPAP-like_central"/>
</dbReference>
<name>A0A0G4ISL8_PLABS</name>
<dbReference type="Gene3D" id="3.30.460.10">
    <property type="entry name" value="Beta Polymerase, domain 2"/>
    <property type="match status" value="1"/>
</dbReference>
<dbReference type="SUPFAM" id="SSF81301">
    <property type="entry name" value="Nucleotidyltransferase"/>
    <property type="match status" value="2"/>
</dbReference>
<proteinExistence type="predicted"/>
<dbReference type="PANTHER" id="PTHR23092:SF15">
    <property type="entry name" value="INACTIVE NON-CANONICAL POLY(A) RNA POLYMERASE PROTEIN TRF4-2-RELATED"/>
    <property type="match status" value="1"/>
</dbReference>
<feature type="domain" description="PAP-associated" evidence="3">
    <location>
        <begin position="219"/>
        <end position="273"/>
    </location>
</feature>
<dbReference type="Pfam" id="PF22600">
    <property type="entry name" value="MTPAP-like_central"/>
    <property type="match status" value="1"/>
</dbReference>
<dbReference type="PANTHER" id="PTHR23092">
    <property type="entry name" value="POLY(A) RNA POLYMERASE"/>
    <property type="match status" value="1"/>
</dbReference>
<dbReference type="Gene3D" id="1.10.1410.10">
    <property type="match status" value="2"/>
</dbReference>